<feature type="chain" id="PRO_5004932826" description="Cytochrome P450 oxidoreductase" evidence="9">
    <location>
        <begin position="19"/>
        <end position="528"/>
    </location>
</feature>
<gene>
    <name evidence="10" type="ORF">A1O5_00794</name>
</gene>
<dbReference type="eggNOG" id="KOG0156">
    <property type="taxonomic scope" value="Eukaryota"/>
</dbReference>
<protein>
    <recommendedName>
        <fullName evidence="12">Cytochrome P450 oxidoreductase</fullName>
    </recommendedName>
</protein>
<evidence type="ECO:0000256" key="3">
    <source>
        <dbReference type="ARBA" id="ARBA00022723"/>
    </source>
</evidence>
<dbReference type="RefSeq" id="XP_007739603.1">
    <property type="nucleotide sequence ID" value="XM_007741413.1"/>
</dbReference>
<reference evidence="10 11" key="1">
    <citation type="submission" date="2013-03" db="EMBL/GenBank/DDBJ databases">
        <title>The Genome Sequence of Cladophialophora psammophila CBS 110553.</title>
        <authorList>
            <consortium name="The Broad Institute Genomics Platform"/>
            <person name="Cuomo C."/>
            <person name="de Hoog S."/>
            <person name="Gorbushina A."/>
            <person name="Walker B."/>
            <person name="Young S.K."/>
            <person name="Zeng Q."/>
            <person name="Gargeya S."/>
            <person name="Fitzgerald M."/>
            <person name="Haas B."/>
            <person name="Abouelleil A."/>
            <person name="Allen A.W."/>
            <person name="Alvarado L."/>
            <person name="Arachchi H.M."/>
            <person name="Berlin A.M."/>
            <person name="Chapman S.B."/>
            <person name="Gainer-Dewar J."/>
            <person name="Goldberg J."/>
            <person name="Griggs A."/>
            <person name="Gujja S."/>
            <person name="Hansen M."/>
            <person name="Howarth C."/>
            <person name="Imamovic A."/>
            <person name="Ireland A."/>
            <person name="Larimer J."/>
            <person name="McCowan C."/>
            <person name="Murphy C."/>
            <person name="Pearson M."/>
            <person name="Poon T.W."/>
            <person name="Priest M."/>
            <person name="Roberts A."/>
            <person name="Saif S."/>
            <person name="Shea T."/>
            <person name="Sisk P."/>
            <person name="Sykes S."/>
            <person name="Wortman J."/>
            <person name="Nusbaum C."/>
            <person name="Birren B."/>
        </authorList>
    </citation>
    <scope>NUCLEOTIDE SEQUENCE [LARGE SCALE GENOMIC DNA]</scope>
    <source>
        <strain evidence="10 11">CBS 110553</strain>
    </source>
</reference>
<evidence type="ECO:0000313" key="10">
    <source>
        <dbReference type="EMBL" id="EXJ76286.1"/>
    </source>
</evidence>
<feature type="signal peptide" evidence="9">
    <location>
        <begin position="1"/>
        <end position="18"/>
    </location>
</feature>
<dbReference type="PRINTS" id="PR00463">
    <property type="entry name" value="EP450I"/>
</dbReference>
<evidence type="ECO:0000256" key="9">
    <source>
        <dbReference type="SAM" id="SignalP"/>
    </source>
</evidence>
<dbReference type="STRING" id="1182543.W9XH61"/>
<dbReference type="HOGENOM" id="CLU_001570_2_1_1"/>
<dbReference type="InterPro" id="IPR050364">
    <property type="entry name" value="Cytochrome_P450_fung"/>
</dbReference>
<comment type="cofactor">
    <cofactor evidence="1 7">
        <name>heme</name>
        <dbReference type="ChEBI" id="CHEBI:30413"/>
    </cofactor>
</comment>
<dbReference type="InterPro" id="IPR002401">
    <property type="entry name" value="Cyt_P450_E_grp-I"/>
</dbReference>
<dbReference type="PANTHER" id="PTHR46300:SF2">
    <property type="entry name" value="CYTOCHROME P450 MONOOXYGENASE ALNH-RELATED"/>
    <property type="match status" value="1"/>
</dbReference>
<dbReference type="OrthoDB" id="1103324at2759"/>
<keyword evidence="11" id="KW-1185">Reference proteome</keyword>
<dbReference type="InterPro" id="IPR001128">
    <property type="entry name" value="Cyt_P450"/>
</dbReference>
<evidence type="ECO:0000256" key="4">
    <source>
        <dbReference type="ARBA" id="ARBA00023002"/>
    </source>
</evidence>
<dbReference type="GO" id="GO:0004497">
    <property type="term" value="F:monooxygenase activity"/>
    <property type="evidence" value="ECO:0007669"/>
    <property type="project" value="UniProtKB-KW"/>
</dbReference>
<dbReference type="AlphaFoldDB" id="W9XH61"/>
<dbReference type="GeneID" id="19185530"/>
<name>W9XH61_9EURO</name>
<organism evidence="10 11">
    <name type="scientific">Cladophialophora psammophila CBS 110553</name>
    <dbReference type="NCBI Taxonomy" id="1182543"/>
    <lineage>
        <taxon>Eukaryota</taxon>
        <taxon>Fungi</taxon>
        <taxon>Dikarya</taxon>
        <taxon>Ascomycota</taxon>
        <taxon>Pezizomycotina</taxon>
        <taxon>Eurotiomycetes</taxon>
        <taxon>Chaetothyriomycetidae</taxon>
        <taxon>Chaetothyriales</taxon>
        <taxon>Herpotrichiellaceae</taxon>
        <taxon>Cladophialophora</taxon>
    </lineage>
</organism>
<keyword evidence="4 8" id="KW-0560">Oxidoreductase</keyword>
<evidence type="ECO:0000313" key="11">
    <source>
        <dbReference type="Proteomes" id="UP000019471"/>
    </source>
</evidence>
<evidence type="ECO:0008006" key="12">
    <source>
        <dbReference type="Google" id="ProtNLM"/>
    </source>
</evidence>
<keyword evidence="3 7" id="KW-0479">Metal-binding</keyword>
<keyword evidence="6 8" id="KW-0503">Monooxygenase</keyword>
<sequence length="528" mass="60298">MSFLQQLLLISLVGIVFGAYALSRIGQRPPGLPPGPVTQPFWGNIKQMPKRDMYNQFQKWAQEYGPIYSIKLGVQTMIVLSDGKAVKELIDRRSASTNERGPHYIAHDLLGDGQRILQMRYGPDWRLSRKLYHRLLTTTMAKTYLPYLELESKKMLYDLSTNPDGFLYHIKRQCCRNKGYDNPTMREILKSLEKTSSIIQVTSAALADAYPIMQWLPAWLFPAKKKAIEHTKTERSIYFRLWNRVKQSMADGTQKPCFAADLARLQEKEGFTDLRAAYVSSGSMEAGTGTSSNNLLGFIQALILFPDALKEAQRELDRVVGDDRLPDLDDRPNLPYLRSCVKESLRWMPPVIVGIPHCLSCDETYNGYVLPKGAELLINVWTLNNDPTRYKDPRTFNPARFLNDEQTSFEAATNPDPDRRDHYAFGGGRRLCPGTHLADDILFLAMSRLVWAFNFTPAVIDGKEVPPTPERFTQTAVVMPEPYPATILPRSAKRAAMIKKDWEQARDNLLDEQLQWREIPRGMKFSEL</sequence>
<evidence type="ECO:0000256" key="8">
    <source>
        <dbReference type="RuleBase" id="RU000461"/>
    </source>
</evidence>
<evidence type="ECO:0000256" key="7">
    <source>
        <dbReference type="PIRSR" id="PIRSR602401-1"/>
    </source>
</evidence>
<keyword evidence="7 8" id="KW-0349">Heme</keyword>
<dbReference type="InterPro" id="IPR036396">
    <property type="entry name" value="Cyt_P450_sf"/>
</dbReference>
<evidence type="ECO:0000256" key="5">
    <source>
        <dbReference type="ARBA" id="ARBA00023004"/>
    </source>
</evidence>
<evidence type="ECO:0000256" key="6">
    <source>
        <dbReference type="ARBA" id="ARBA00023033"/>
    </source>
</evidence>
<feature type="binding site" description="axial binding residue" evidence="7">
    <location>
        <position position="432"/>
    </location>
    <ligand>
        <name>heme</name>
        <dbReference type="ChEBI" id="CHEBI:30413"/>
    </ligand>
    <ligandPart>
        <name>Fe</name>
        <dbReference type="ChEBI" id="CHEBI:18248"/>
    </ligandPart>
</feature>
<dbReference type="SUPFAM" id="SSF48264">
    <property type="entry name" value="Cytochrome P450"/>
    <property type="match status" value="1"/>
</dbReference>
<evidence type="ECO:0000256" key="1">
    <source>
        <dbReference type="ARBA" id="ARBA00001971"/>
    </source>
</evidence>
<dbReference type="GO" id="GO:0005506">
    <property type="term" value="F:iron ion binding"/>
    <property type="evidence" value="ECO:0007669"/>
    <property type="project" value="InterPro"/>
</dbReference>
<dbReference type="CDD" id="cd11065">
    <property type="entry name" value="CYP64-like"/>
    <property type="match status" value="1"/>
</dbReference>
<dbReference type="GO" id="GO:0016705">
    <property type="term" value="F:oxidoreductase activity, acting on paired donors, with incorporation or reduction of molecular oxygen"/>
    <property type="evidence" value="ECO:0007669"/>
    <property type="project" value="InterPro"/>
</dbReference>
<keyword evidence="9" id="KW-0732">Signal</keyword>
<dbReference type="Proteomes" id="UP000019471">
    <property type="component" value="Unassembled WGS sequence"/>
</dbReference>
<dbReference type="Gene3D" id="1.10.630.10">
    <property type="entry name" value="Cytochrome P450"/>
    <property type="match status" value="1"/>
</dbReference>
<dbReference type="PANTHER" id="PTHR46300">
    <property type="entry name" value="P450, PUTATIVE (EUROFUNG)-RELATED-RELATED"/>
    <property type="match status" value="1"/>
</dbReference>
<accession>W9XH61</accession>
<dbReference type="InterPro" id="IPR017972">
    <property type="entry name" value="Cyt_P450_CS"/>
</dbReference>
<dbReference type="EMBL" id="AMGX01000001">
    <property type="protein sequence ID" value="EXJ76286.1"/>
    <property type="molecule type" value="Genomic_DNA"/>
</dbReference>
<dbReference type="PROSITE" id="PS00086">
    <property type="entry name" value="CYTOCHROME_P450"/>
    <property type="match status" value="1"/>
</dbReference>
<keyword evidence="5 7" id="KW-0408">Iron</keyword>
<comment type="similarity">
    <text evidence="2 8">Belongs to the cytochrome P450 family.</text>
</comment>
<dbReference type="Pfam" id="PF00067">
    <property type="entry name" value="p450"/>
    <property type="match status" value="1"/>
</dbReference>
<comment type="caution">
    <text evidence="10">The sequence shown here is derived from an EMBL/GenBank/DDBJ whole genome shotgun (WGS) entry which is preliminary data.</text>
</comment>
<proteinExistence type="inferred from homology"/>
<evidence type="ECO:0000256" key="2">
    <source>
        <dbReference type="ARBA" id="ARBA00010617"/>
    </source>
</evidence>
<dbReference type="GO" id="GO:0020037">
    <property type="term" value="F:heme binding"/>
    <property type="evidence" value="ECO:0007669"/>
    <property type="project" value="InterPro"/>
</dbReference>